<dbReference type="WBParaSite" id="nRc.2.0.1.t17795-RA">
    <property type="protein sequence ID" value="nRc.2.0.1.t17795-RA"/>
    <property type="gene ID" value="nRc.2.0.1.g17795"/>
</dbReference>
<keyword evidence="1" id="KW-0472">Membrane</keyword>
<feature type="transmembrane region" description="Helical" evidence="1">
    <location>
        <begin position="47"/>
        <end position="68"/>
    </location>
</feature>
<dbReference type="AlphaFoldDB" id="A0A915IWK8"/>
<name>A0A915IWK8_ROMCU</name>
<organism evidence="2 3">
    <name type="scientific">Romanomermis culicivorax</name>
    <name type="common">Nematode worm</name>
    <dbReference type="NCBI Taxonomy" id="13658"/>
    <lineage>
        <taxon>Eukaryota</taxon>
        <taxon>Metazoa</taxon>
        <taxon>Ecdysozoa</taxon>
        <taxon>Nematoda</taxon>
        <taxon>Enoplea</taxon>
        <taxon>Dorylaimia</taxon>
        <taxon>Mermithida</taxon>
        <taxon>Mermithoidea</taxon>
        <taxon>Mermithidae</taxon>
        <taxon>Romanomermis</taxon>
    </lineage>
</organism>
<evidence type="ECO:0000313" key="2">
    <source>
        <dbReference type="Proteomes" id="UP000887565"/>
    </source>
</evidence>
<protein>
    <submittedName>
        <fullName evidence="3">Transmembrane protein</fullName>
    </submittedName>
</protein>
<proteinExistence type="predicted"/>
<keyword evidence="2" id="KW-1185">Reference proteome</keyword>
<evidence type="ECO:0000256" key="1">
    <source>
        <dbReference type="SAM" id="Phobius"/>
    </source>
</evidence>
<keyword evidence="1" id="KW-0812">Transmembrane</keyword>
<reference evidence="3" key="1">
    <citation type="submission" date="2022-11" db="UniProtKB">
        <authorList>
            <consortium name="WormBaseParasite"/>
        </authorList>
    </citation>
    <scope>IDENTIFICATION</scope>
</reference>
<accession>A0A915IWK8</accession>
<sequence length="69" mass="7358">MATTIPVTPMAITTTAMAKKTATAATITSNPDPHQTPVIIAAIDPKLLYSNICFFSFSLTSIIPVVLFF</sequence>
<dbReference type="Proteomes" id="UP000887565">
    <property type="component" value="Unplaced"/>
</dbReference>
<keyword evidence="1" id="KW-1133">Transmembrane helix</keyword>
<evidence type="ECO:0000313" key="3">
    <source>
        <dbReference type="WBParaSite" id="nRc.2.0.1.t17795-RA"/>
    </source>
</evidence>